<keyword evidence="2" id="KW-1185">Reference proteome</keyword>
<dbReference type="RefSeq" id="WP_126273102.1">
    <property type="nucleotide sequence ID" value="NZ_CP034463.1"/>
</dbReference>
<dbReference type="InterPro" id="IPR006439">
    <property type="entry name" value="HAD-SF_hydro_IA"/>
</dbReference>
<dbReference type="InterPro" id="IPR050155">
    <property type="entry name" value="HAD-like_hydrolase_sf"/>
</dbReference>
<dbReference type="Proteomes" id="UP000280197">
    <property type="component" value="Chromosome"/>
</dbReference>
<name>A0A3S9I3R7_9ACTN</name>
<reference evidence="1 2" key="1">
    <citation type="submission" date="2018-12" db="EMBL/GenBank/DDBJ databases">
        <authorList>
            <person name="Li K."/>
        </authorList>
    </citation>
    <scope>NUCLEOTIDE SEQUENCE [LARGE SCALE GENOMIC DNA]</scope>
    <source>
        <strain evidence="2">CR22</strain>
    </source>
</reference>
<dbReference type="Gene3D" id="1.10.150.240">
    <property type="entry name" value="Putative phosphatase, domain 2"/>
    <property type="match status" value="1"/>
</dbReference>
<dbReference type="NCBIfam" id="TIGR01549">
    <property type="entry name" value="HAD-SF-IA-v1"/>
    <property type="match status" value="1"/>
</dbReference>
<dbReference type="SFLD" id="SFLDG01129">
    <property type="entry name" value="C1.5:_HAD__Beta-PGM__Phosphata"/>
    <property type="match status" value="1"/>
</dbReference>
<dbReference type="KEGG" id="saqu:EJC51_24900"/>
<dbReference type="PANTHER" id="PTHR43434:SF1">
    <property type="entry name" value="PHOSPHOGLYCOLATE PHOSPHATASE"/>
    <property type="match status" value="1"/>
</dbReference>
<dbReference type="SFLD" id="SFLDG01135">
    <property type="entry name" value="C1.5.6:_HAD__Beta-PGM__Phospha"/>
    <property type="match status" value="1"/>
</dbReference>
<dbReference type="SUPFAM" id="SSF56784">
    <property type="entry name" value="HAD-like"/>
    <property type="match status" value="1"/>
</dbReference>
<dbReference type="SFLD" id="SFLDS00003">
    <property type="entry name" value="Haloacid_Dehalogenase"/>
    <property type="match status" value="1"/>
</dbReference>
<dbReference type="Gene3D" id="3.40.50.1000">
    <property type="entry name" value="HAD superfamily/HAD-like"/>
    <property type="match status" value="1"/>
</dbReference>
<dbReference type="InterPro" id="IPR023214">
    <property type="entry name" value="HAD_sf"/>
</dbReference>
<sequence>MTAAQGPDAVLFDLDGTLLDTPGAIAGVLARVLERTGRPDVADDRIRATVGKPLGAVFAELTALPEEHPDVTTAVALFRELFREEVVPKAADLVFPGVPELLGRLRAEGRRTAICTSKIRTSALELLEPAGLLDAFDAVVCHGMAPRGKPHPDLALLAARSVDVPPGRCVVVGDAVDDMRMAAAAGIPAIGVTYGVATRHQLTEAGARAVADTVEELAQALTPARAPQAPHL</sequence>
<accession>A0A3S9I3R7</accession>
<dbReference type="InterPro" id="IPR036412">
    <property type="entry name" value="HAD-like_sf"/>
</dbReference>
<keyword evidence="1" id="KW-0378">Hydrolase</keyword>
<dbReference type="GO" id="GO:0006281">
    <property type="term" value="P:DNA repair"/>
    <property type="evidence" value="ECO:0007669"/>
    <property type="project" value="TreeGrafter"/>
</dbReference>
<gene>
    <name evidence="1" type="ORF">EJC51_24900</name>
</gene>
<dbReference type="InterPro" id="IPR023198">
    <property type="entry name" value="PGP-like_dom2"/>
</dbReference>
<protein>
    <submittedName>
        <fullName evidence="1">HAD family hydrolase</fullName>
    </submittedName>
</protein>
<dbReference type="PANTHER" id="PTHR43434">
    <property type="entry name" value="PHOSPHOGLYCOLATE PHOSPHATASE"/>
    <property type="match status" value="1"/>
</dbReference>
<proteinExistence type="predicted"/>
<evidence type="ECO:0000313" key="2">
    <source>
        <dbReference type="Proteomes" id="UP000280197"/>
    </source>
</evidence>
<dbReference type="Pfam" id="PF00702">
    <property type="entry name" value="Hydrolase"/>
    <property type="match status" value="1"/>
</dbReference>
<dbReference type="GO" id="GO:0008967">
    <property type="term" value="F:phosphoglycolate phosphatase activity"/>
    <property type="evidence" value="ECO:0007669"/>
    <property type="project" value="TreeGrafter"/>
</dbReference>
<organism evidence="1 2">
    <name type="scientific">Streptomyces aquilus</name>
    <dbReference type="NCBI Taxonomy" id="2548456"/>
    <lineage>
        <taxon>Bacteria</taxon>
        <taxon>Bacillati</taxon>
        <taxon>Actinomycetota</taxon>
        <taxon>Actinomycetes</taxon>
        <taxon>Kitasatosporales</taxon>
        <taxon>Streptomycetaceae</taxon>
        <taxon>Streptomyces</taxon>
    </lineage>
</organism>
<evidence type="ECO:0000313" key="1">
    <source>
        <dbReference type="EMBL" id="AZP19020.1"/>
    </source>
</evidence>
<dbReference type="AlphaFoldDB" id="A0A3S9I3R7"/>
<dbReference type="EMBL" id="CP034463">
    <property type="protein sequence ID" value="AZP19020.1"/>
    <property type="molecule type" value="Genomic_DNA"/>
</dbReference>
<dbReference type="GO" id="GO:0005829">
    <property type="term" value="C:cytosol"/>
    <property type="evidence" value="ECO:0007669"/>
    <property type="project" value="TreeGrafter"/>
</dbReference>
<dbReference type="NCBIfam" id="TIGR01509">
    <property type="entry name" value="HAD-SF-IA-v3"/>
    <property type="match status" value="1"/>
</dbReference>